<dbReference type="Proteomes" id="UP000007397">
    <property type="component" value="Chromosome"/>
</dbReference>
<reference evidence="1 2" key="1">
    <citation type="journal article" date="2013" name="Environ. Microbiol.">
        <title>Chloride and organic osmolytes: a hybrid strategy to cope with elevated salinities by the moderately halophilic, chloride-dependent bacterium Halobacillus halophilus.</title>
        <authorList>
            <person name="Saum S.H."/>
            <person name="Pfeiffer F."/>
            <person name="Palm P."/>
            <person name="Rampp M."/>
            <person name="Schuster S.C."/>
            <person name="Muller V."/>
            <person name="Oesterhelt D."/>
        </authorList>
    </citation>
    <scope>NUCLEOTIDE SEQUENCE [LARGE SCALE GENOMIC DNA]</scope>
    <source>
        <strain evidence="2">ATCC 35676 / DSM 2266 / JCM 20832 / KCTC 3685 / LMG 17431 / NBRC 102448 / NCIMB 2269</strain>
    </source>
</reference>
<dbReference type="AlphaFoldDB" id="I0JL71"/>
<sequence length="38" mass="4284">MLFSHQIVDVLNGFEFLIRPGPEGEDVDSCEMNMIGDK</sequence>
<evidence type="ECO:0000313" key="2">
    <source>
        <dbReference type="Proteomes" id="UP000007397"/>
    </source>
</evidence>
<keyword evidence="2" id="KW-1185">Reference proteome</keyword>
<dbReference type="KEGG" id="hhd:HBHAL_2545"/>
<gene>
    <name evidence="1" type="ordered locus">HBHAL_2545</name>
</gene>
<dbReference type="EMBL" id="HE717023">
    <property type="protein sequence ID" value="CCG44891.1"/>
    <property type="molecule type" value="Genomic_DNA"/>
</dbReference>
<organism evidence="1 2">
    <name type="scientific">Halobacillus halophilus (strain ATCC 35676 / DSM 2266 / JCM 20832 / KCTC 3685 / LMG 17431 / NBRC 102448 / NCIMB 2269)</name>
    <name type="common">Sporosarcina halophila</name>
    <dbReference type="NCBI Taxonomy" id="866895"/>
    <lineage>
        <taxon>Bacteria</taxon>
        <taxon>Bacillati</taxon>
        <taxon>Bacillota</taxon>
        <taxon>Bacilli</taxon>
        <taxon>Bacillales</taxon>
        <taxon>Bacillaceae</taxon>
        <taxon>Halobacillus</taxon>
    </lineage>
</organism>
<accession>I0JL71</accession>
<dbReference type="HOGENOM" id="CLU_3328589_0_0_9"/>
<name>I0JL71_HALH3</name>
<dbReference type="PATRIC" id="fig|866895.3.peg.1560"/>
<evidence type="ECO:0000313" key="1">
    <source>
        <dbReference type="EMBL" id="CCG44891.1"/>
    </source>
</evidence>
<proteinExistence type="predicted"/>
<protein>
    <submittedName>
        <fullName evidence="1">Uncharacterized protein</fullName>
    </submittedName>
</protein>